<evidence type="ECO:0000313" key="4">
    <source>
        <dbReference type="EMBL" id="OKL46137.1"/>
    </source>
</evidence>
<keyword evidence="5" id="KW-1185">Reference proteome</keyword>
<dbReference type="EMBL" id="MQSV01000006">
    <property type="protein sequence ID" value="OKL46137.1"/>
    <property type="molecule type" value="Genomic_DNA"/>
</dbReference>
<organism evidence="4 5">
    <name type="scientific">Boudabousia liubingyangii</name>
    <dbReference type="NCBI Taxonomy" id="1921764"/>
    <lineage>
        <taxon>Bacteria</taxon>
        <taxon>Bacillati</taxon>
        <taxon>Actinomycetota</taxon>
        <taxon>Actinomycetes</taxon>
        <taxon>Actinomycetales</taxon>
        <taxon>Actinomycetaceae</taxon>
        <taxon>Boudabousia</taxon>
    </lineage>
</organism>
<reference evidence="4 5" key="1">
    <citation type="submission" date="2016-11" db="EMBL/GenBank/DDBJ databases">
        <title>Actinomyces gypaetusis sp. nov. isolated from the vulture Gypaetus barbatus in Qinghai Tibet Plateau China.</title>
        <authorList>
            <person name="Meng X."/>
        </authorList>
    </citation>
    <scope>NUCLEOTIDE SEQUENCE [LARGE SCALE GENOMIC DNA]</scope>
    <source>
        <strain evidence="4 5">VUL4_2</strain>
    </source>
</reference>
<comment type="similarity">
    <text evidence="1">Belongs to the ADP-ribosylglycohydrolase family.</text>
</comment>
<dbReference type="RefSeq" id="WP_073709733.1">
    <property type="nucleotide sequence ID" value="NZ_MQSV01000006.1"/>
</dbReference>
<dbReference type="AlphaFoldDB" id="A0A1Q5PJM2"/>
<evidence type="ECO:0000256" key="3">
    <source>
        <dbReference type="PIRSR" id="PIRSR605502-1"/>
    </source>
</evidence>
<dbReference type="GO" id="GO:0046872">
    <property type="term" value="F:metal ion binding"/>
    <property type="evidence" value="ECO:0007669"/>
    <property type="project" value="UniProtKB-KW"/>
</dbReference>
<evidence type="ECO:0000313" key="5">
    <source>
        <dbReference type="Proteomes" id="UP000186785"/>
    </source>
</evidence>
<dbReference type="InterPro" id="IPR036705">
    <property type="entry name" value="Ribosyl_crysJ1_sf"/>
</dbReference>
<dbReference type="GO" id="GO:0016787">
    <property type="term" value="F:hydrolase activity"/>
    <property type="evidence" value="ECO:0007669"/>
    <property type="project" value="UniProtKB-KW"/>
</dbReference>
<dbReference type="InterPro" id="IPR050792">
    <property type="entry name" value="ADP-ribosylglycohydrolase"/>
</dbReference>
<proteinExistence type="inferred from homology"/>
<dbReference type="OrthoDB" id="4871367at2"/>
<dbReference type="Proteomes" id="UP000186785">
    <property type="component" value="Unassembled WGS sequence"/>
</dbReference>
<evidence type="ECO:0000256" key="1">
    <source>
        <dbReference type="ARBA" id="ARBA00010702"/>
    </source>
</evidence>
<accession>A0A1Q5PJM2</accession>
<sequence length="350" mass="38481">MNQRYVTGCIYGLALGDAWGRITEFVKYEDITPDMLILPPFLQVTDDTQMSLYALAATRELLNEHPDWVQSLPDTRSANQIRCFYADQFLGYFHDPDNTFDRAPGRTVIGALRAWDLLRKAPNRENLPELTGLEGAQGSGSKGCGTIMRSPWMGLLNIDEGALVTLAILQSQTTHDHPYADWAAAAAALLVRRIMAAHGGAPQGDLFTQEWWSEAGYEAGVDALELGRPYYLDFTPELEAELLKFLAAGANEIQDPQAYDRYLNNDISQALGQGWIAEECYRTAWVAAGLYGGNPEQALRVLVNTTGDSDSLAAVGGAFVGAAYGLDELLPQILGTFEPRYEKTLSNFTI</sequence>
<feature type="binding site" evidence="3">
    <location>
        <position position="310"/>
    </location>
    <ligand>
        <name>Mg(2+)</name>
        <dbReference type="ChEBI" id="CHEBI:18420"/>
        <label>1</label>
    </ligand>
</feature>
<dbReference type="PANTHER" id="PTHR16222">
    <property type="entry name" value="ADP-RIBOSYLGLYCOHYDROLASE"/>
    <property type="match status" value="1"/>
</dbReference>
<dbReference type="PANTHER" id="PTHR16222:SF24">
    <property type="entry name" value="ADP-RIBOSYLHYDROLASE ARH3"/>
    <property type="match status" value="1"/>
</dbReference>
<feature type="binding site" evidence="3">
    <location>
        <position position="311"/>
    </location>
    <ligand>
        <name>Mg(2+)</name>
        <dbReference type="ChEBI" id="CHEBI:18420"/>
        <label>1</label>
    </ligand>
</feature>
<feature type="binding site" evidence="3">
    <location>
        <position position="58"/>
    </location>
    <ligand>
        <name>Mg(2+)</name>
        <dbReference type="ChEBI" id="CHEBI:18420"/>
        <label>1</label>
    </ligand>
</feature>
<evidence type="ECO:0008006" key="6">
    <source>
        <dbReference type="Google" id="ProtNLM"/>
    </source>
</evidence>
<comment type="cofactor">
    <cofactor evidence="3">
        <name>Mg(2+)</name>
        <dbReference type="ChEBI" id="CHEBI:18420"/>
    </cofactor>
    <text evidence="3">Binds 2 magnesium ions per subunit.</text>
</comment>
<dbReference type="Gene3D" id="1.10.4080.10">
    <property type="entry name" value="ADP-ribosylation/Crystallin J1"/>
    <property type="match status" value="1"/>
</dbReference>
<dbReference type="Pfam" id="PF03747">
    <property type="entry name" value="ADP_ribosyl_GH"/>
    <property type="match status" value="1"/>
</dbReference>
<dbReference type="STRING" id="1921764.BSR28_07030"/>
<feature type="binding site" evidence="3">
    <location>
        <position position="308"/>
    </location>
    <ligand>
        <name>Mg(2+)</name>
        <dbReference type="ChEBI" id="CHEBI:18420"/>
        <label>1</label>
    </ligand>
</feature>
<comment type="caution">
    <text evidence="4">The sequence shown here is derived from an EMBL/GenBank/DDBJ whole genome shotgun (WGS) entry which is preliminary data.</text>
</comment>
<protein>
    <recommendedName>
        <fullName evidence="6">ADP-ribosylglycohydrolase family protein</fullName>
    </recommendedName>
</protein>
<keyword evidence="3" id="KW-0479">Metal-binding</keyword>
<keyword evidence="2" id="KW-0378">Hydrolase</keyword>
<dbReference type="InterPro" id="IPR005502">
    <property type="entry name" value="Ribosyl_crysJ1"/>
</dbReference>
<evidence type="ECO:0000256" key="2">
    <source>
        <dbReference type="ARBA" id="ARBA00022801"/>
    </source>
</evidence>
<name>A0A1Q5PJM2_9ACTO</name>
<keyword evidence="3" id="KW-0460">Magnesium</keyword>
<dbReference type="SUPFAM" id="SSF101478">
    <property type="entry name" value="ADP-ribosylglycohydrolase"/>
    <property type="match status" value="1"/>
</dbReference>
<gene>
    <name evidence="4" type="ORF">BSR29_07730</name>
</gene>